<protein>
    <submittedName>
        <fullName evidence="2">Het domain-containing protein</fullName>
    </submittedName>
</protein>
<dbReference type="PANTHER" id="PTHR10622:SF10">
    <property type="entry name" value="HET DOMAIN-CONTAINING PROTEIN"/>
    <property type="match status" value="1"/>
</dbReference>
<dbReference type="AlphaFoldDB" id="A0A395MR45"/>
<organism evidence="2 3">
    <name type="scientific">Fusarium flagelliforme</name>
    <dbReference type="NCBI Taxonomy" id="2675880"/>
    <lineage>
        <taxon>Eukaryota</taxon>
        <taxon>Fungi</taxon>
        <taxon>Dikarya</taxon>
        <taxon>Ascomycota</taxon>
        <taxon>Pezizomycotina</taxon>
        <taxon>Sordariomycetes</taxon>
        <taxon>Hypocreomycetidae</taxon>
        <taxon>Hypocreales</taxon>
        <taxon>Nectriaceae</taxon>
        <taxon>Fusarium</taxon>
        <taxon>Fusarium incarnatum-equiseti species complex</taxon>
    </lineage>
</organism>
<feature type="domain" description="Heterokaryon incompatibility" evidence="1">
    <location>
        <begin position="22"/>
        <end position="106"/>
    </location>
</feature>
<evidence type="ECO:0000313" key="3">
    <source>
        <dbReference type="Proteomes" id="UP000265631"/>
    </source>
</evidence>
<dbReference type="EMBL" id="PXXK01000137">
    <property type="protein sequence ID" value="RFN50421.1"/>
    <property type="molecule type" value="Genomic_DNA"/>
</dbReference>
<dbReference type="STRING" id="2594813.A0A395MR45"/>
<name>A0A395MR45_9HYPO</name>
<evidence type="ECO:0000313" key="2">
    <source>
        <dbReference type="EMBL" id="RFN50421.1"/>
    </source>
</evidence>
<gene>
    <name evidence="2" type="ORF">FIE12Z_5285</name>
</gene>
<dbReference type="Proteomes" id="UP000265631">
    <property type="component" value="Unassembled WGS sequence"/>
</dbReference>
<dbReference type="Pfam" id="PF06985">
    <property type="entry name" value="HET"/>
    <property type="match status" value="1"/>
</dbReference>
<accession>A0A395MR45</accession>
<proteinExistence type="predicted"/>
<reference evidence="2 3" key="1">
    <citation type="journal article" date="2018" name="PLoS Pathog.">
        <title>Evolution of structural diversity of trichothecenes, a family of toxins produced by plant pathogenic and entomopathogenic fungi.</title>
        <authorList>
            <person name="Proctor R.H."/>
            <person name="McCormick S.P."/>
            <person name="Kim H.S."/>
            <person name="Cardoza R.E."/>
            <person name="Stanley A.M."/>
            <person name="Lindo L."/>
            <person name="Kelly A."/>
            <person name="Brown D.W."/>
            <person name="Lee T."/>
            <person name="Vaughan M.M."/>
            <person name="Alexander N.J."/>
            <person name="Busman M."/>
            <person name="Gutierrez S."/>
        </authorList>
    </citation>
    <scope>NUCLEOTIDE SEQUENCE [LARGE SCALE GENOMIC DNA]</scope>
    <source>
        <strain evidence="2 3">NRRL 13405</strain>
    </source>
</reference>
<evidence type="ECO:0000259" key="1">
    <source>
        <dbReference type="Pfam" id="PF06985"/>
    </source>
</evidence>
<dbReference type="InterPro" id="IPR010730">
    <property type="entry name" value="HET"/>
</dbReference>
<sequence length="542" mass="61317">MRLLHSTCLKFAVFDGEDIPPYAILSHTWDSEEVTLSDMQQPEYQHLKGFAKIQGCCAQAAQEDLEWVWIDTCCIDKSSSAELSEAINSMFKWYQKADVCFVYLSDVPPLDPFLDRYLFEKARWFTRGWCLQELLAPREVEFFADNWTELGTKWSLQQYISDTTSIPTSVLLQKKELSEFSVAERMSWASKRDTKREEDMAYCLLGIFDINMPLLYGEGRRSFIRLQETIMRREVDYSIFLWRSTGILGNTGLLCDSPHYFPTAGVPIRSGGFCKYSEIVPSKLPMEDELKPPEVTPSGLQITVHTNSSTGGSRLAWIYLTHKKGLICIVLSPRQPDYKYYRFVVGYVEVVDGSDLGGFHPESLCVASFTNLSIPKIPPQALPFKICLSSTTDEKLSILEMYPAFNLQDQKDNSYNIELDLASCPEVFIVVCGVERDAATYRSQQFTVAFCLFHGPWTTKILNTEPGASLESLASEMWDLKPLPGDSDRAISRLRSGSYVTVALKKRARANRSSLHISLVLARPATDPRYGGESYIIGLSAE</sequence>
<comment type="caution">
    <text evidence="2">The sequence shown here is derived from an EMBL/GenBank/DDBJ whole genome shotgun (WGS) entry which is preliminary data.</text>
</comment>
<dbReference type="PANTHER" id="PTHR10622">
    <property type="entry name" value="HET DOMAIN-CONTAINING PROTEIN"/>
    <property type="match status" value="1"/>
</dbReference>
<keyword evidence="3" id="KW-1185">Reference proteome</keyword>